<dbReference type="GO" id="GO:0003677">
    <property type="term" value="F:DNA binding"/>
    <property type="evidence" value="ECO:0007669"/>
    <property type="project" value="UniProtKB-KW"/>
</dbReference>
<keyword evidence="5" id="KW-0378">Hydrolase</keyword>
<keyword evidence="1" id="KW-0805">Transcription regulation</keyword>
<protein>
    <submittedName>
        <fullName evidence="5">HNH endonuclease</fullName>
    </submittedName>
</protein>
<dbReference type="GO" id="GO:0003700">
    <property type="term" value="F:DNA-binding transcription factor activity"/>
    <property type="evidence" value="ECO:0007669"/>
    <property type="project" value="InterPro"/>
</dbReference>
<gene>
    <name evidence="5" type="ORF">LCMiAC01_02530</name>
</gene>
<evidence type="ECO:0000313" key="5">
    <source>
        <dbReference type="EMBL" id="QBK88576.1"/>
    </source>
</evidence>
<evidence type="ECO:0000256" key="3">
    <source>
        <dbReference type="ARBA" id="ARBA00023163"/>
    </source>
</evidence>
<dbReference type="GO" id="GO:0004519">
    <property type="term" value="F:endonuclease activity"/>
    <property type="evidence" value="ECO:0007669"/>
    <property type="project" value="UniProtKB-KW"/>
</dbReference>
<evidence type="ECO:0000256" key="1">
    <source>
        <dbReference type="ARBA" id="ARBA00023015"/>
    </source>
</evidence>
<dbReference type="Pfam" id="PF00847">
    <property type="entry name" value="AP2"/>
    <property type="match status" value="1"/>
</dbReference>
<keyword evidence="3" id="KW-0804">Transcription</keyword>
<dbReference type="InterPro" id="IPR044925">
    <property type="entry name" value="His-Me_finger_sf"/>
</dbReference>
<proteinExistence type="predicted"/>
<dbReference type="EMBL" id="MK500392">
    <property type="protein sequence ID" value="QBK88576.1"/>
    <property type="molecule type" value="Genomic_DNA"/>
</dbReference>
<dbReference type="SUPFAM" id="SSF54060">
    <property type="entry name" value="His-Me finger endonucleases"/>
    <property type="match status" value="1"/>
</dbReference>
<accession>A0A481Z1K4</accession>
<evidence type="ECO:0000256" key="2">
    <source>
        <dbReference type="ARBA" id="ARBA00023125"/>
    </source>
</evidence>
<name>A0A481Z1K4_9VIRU</name>
<reference evidence="5" key="1">
    <citation type="journal article" date="2019" name="MBio">
        <title>Virus Genomes from Deep Sea Sediments Expand the Ocean Megavirome and Support Independent Origins of Viral Gigantism.</title>
        <authorList>
            <person name="Backstrom D."/>
            <person name="Yutin N."/>
            <person name="Jorgensen S.L."/>
            <person name="Dharamshi J."/>
            <person name="Homa F."/>
            <person name="Zaremba-Niedwiedzka K."/>
            <person name="Spang A."/>
            <person name="Wolf Y.I."/>
            <person name="Koonin E.V."/>
            <person name="Ettema T.J."/>
        </authorList>
    </citation>
    <scope>NUCLEOTIDE SEQUENCE</scope>
</reference>
<keyword evidence="5" id="KW-0255">Endonuclease</keyword>
<keyword evidence="5" id="KW-0540">Nuclease</keyword>
<sequence length="541" mass="63970">MSHKNYPTEWMYGKPRGSIMIYKNKAYKVVITPPKTKTNIKPKSISKYFYFCKYDTQKNAYKESEKFRLISSNLNNLTTNQIRYISKDTIEVKLNTEKILITDSKFIPIIQKNKLCVKQKKTKNGSVFYACYRGEKKRTYPFYRLICNIEHVKYKNSNTLDNRLCNIIDTGDVDTKDTKYNDAKDQYEYFNMNHDKLPKNKWILGKPIGTVFQRKNSNIWTGVINSKPKTHNKTFSFNKNNKDDVYKKAKKWQIETSYKLGLTKNLIRILDNDIIEVKIRDDYVMKTDLNKLKNVQKYYLCLTKGGHKNSEYYITASVGKKMIPFHKLITGFTMTDHIDRNPLNNCISNLRNTNFIENNRNSSIPITNTTGYVGISYDKRNNAWRGRFKINNIEHEKSFSVNKHGFYRARELAIITRIKYCILFKSRNGLGGMKESWKSARDIKKTATINDIKKRMKNLKRLMNDILHKTIYDPNITDEISRIYDSDGNDNIKNKKLFTEYIKYKFTYHSDCCERMKNLNKILNKLLDKYNTKYKIHITDC</sequence>
<evidence type="ECO:0000259" key="4">
    <source>
        <dbReference type="Pfam" id="PF00847"/>
    </source>
</evidence>
<feature type="domain" description="AP2/ERF" evidence="4">
    <location>
        <begin position="370"/>
        <end position="421"/>
    </location>
</feature>
<dbReference type="InterPro" id="IPR001471">
    <property type="entry name" value="AP2/ERF_dom"/>
</dbReference>
<dbReference type="Gene3D" id="1.20.5.2050">
    <property type="match status" value="1"/>
</dbReference>
<organism evidence="5">
    <name type="scientific">Mimivirus LCMiAC01</name>
    <dbReference type="NCBI Taxonomy" id="2506608"/>
    <lineage>
        <taxon>Viruses</taxon>
        <taxon>Varidnaviria</taxon>
        <taxon>Bamfordvirae</taxon>
        <taxon>Nucleocytoviricota</taxon>
        <taxon>Megaviricetes</taxon>
        <taxon>Imitervirales</taxon>
        <taxon>Mimiviridae</taxon>
        <taxon>Klosneuvirinae</taxon>
    </lineage>
</organism>
<keyword evidence="2" id="KW-0238">DNA-binding</keyword>